<dbReference type="Pfam" id="PF21006">
    <property type="entry name" value="NHase_beta_N"/>
    <property type="match status" value="1"/>
</dbReference>
<dbReference type="AlphaFoldDB" id="A0A285THS6"/>
<dbReference type="EC" id="4.2.1.84" evidence="5"/>
<sequence length="219" mass="23893">MNGAQDLGGMMGFGAVVPEPVKPLFHAEWEPRAFALTLAMGATGEWNIDMSRRARESMEPGRYLTSSYYQIWLSALESLLAERGLVEPEEIAAGRSLHQSRPVKRVLAAGDVAAVLARGGPSDRESDAPAGFAVGDRVRARNMHPTGHTRIPRYCRGRVGVIEAVHGVHVFPDVSSTGTGEQPTWLYGVVFDGPELWGEGTDPSLKVRIDLWEPYLEAL</sequence>
<dbReference type="InterPro" id="IPR008990">
    <property type="entry name" value="Elect_transpt_acc-like_dom_sf"/>
</dbReference>
<protein>
    <recommendedName>
        <fullName evidence="5">Nitrile hydratase subunit beta</fullName>
        <shortName evidence="5">NHase</shortName>
        <ecNumber evidence="5">4.2.1.84</ecNumber>
    </recommendedName>
</protein>
<comment type="function">
    <text evidence="1 5">NHase catalyzes the hydration of various nitrile compounds to the corresponding amides.</text>
</comment>
<dbReference type="EMBL" id="OBML01000011">
    <property type="protein sequence ID" value="SOC21801.1"/>
    <property type="molecule type" value="Genomic_DNA"/>
</dbReference>
<dbReference type="STRING" id="538381.GCA_001696535_01687"/>
<evidence type="ECO:0000259" key="6">
    <source>
        <dbReference type="Pfam" id="PF02211"/>
    </source>
</evidence>
<evidence type="ECO:0000256" key="4">
    <source>
        <dbReference type="ARBA" id="ARBA00044877"/>
    </source>
</evidence>
<dbReference type="Proteomes" id="UP000219331">
    <property type="component" value="Unassembled WGS sequence"/>
</dbReference>
<keyword evidence="9" id="KW-1185">Reference proteome</keyword>
<accession>A0A285THS6</accession>
<organism evidence="8 9">
    <name type="scientific">Stappia indica</name>
    <dbReference type="NCBI Taxonomy" id="538381"/>
    <lineage>
        <taxon>Bacteria</taxon>
        <taxon>Pseudomonadati</taxon>
        <taxon>Pseudomonadota</taxon>
        <taxon>Alphaproteobacteria</taxon>
        <taxon>Hyphomicrobiales</taxon>
        <taxon>Stappiaceae</taxon>
        <taxon>Stappia</taxon>
    </lineage>
</organism>
<evidence type="ECO:0000259" key="7">
    <source>
        <dbReference type="Pfam" id="PF21006"/>
    </source>
</evidence>
<comment type="similarity">
    <text evidence="2 5">Belongs to the nitrile hydratase subunit beta family.</text>
</comment>
<dbReference type="InterPro" id="IPR003168">
    <property type="entry name" value="Nitrile_hydratase_bsu"/>
</dbReference>
<feature type="domain" description="Nitrile hydratase beta subunit-like N-terminal" evidence="7">
    <location>
        <begin position="1"/>
        <end position="106"/>
    </location>
</feature>
<evidence type="ECO:0000256" key="2">
    <source>
        <dbReference type="ARBA" id="ARBA00009098"/>
    </source>
</evidence>
<keyword evidence="3 5" id="KW-0456">Lyase</keyword>
<dbReference type="PIRSF" id="PIRSF001427">
    <property type="entry name" value="NHase_beta"/>
    <property type="match status" value="1"/>
</dbReference>
<evidence type="ECO:0000313" key="9">
    <source>
        <dbReference type="Proteomes" id="UP000219331"/>
    </source>
</evidence>
<dbReference type="Gene3D" id="2.30.30.50">
    <property type="match status" value="1"/>
</dbReference>
<evidence type="ECO:0000313" key="8">
    <source>
        <dbReference type="EMBL" id="SOC21801.1"/>
    </source>
</evidence>
<dbReference type="Gene3D" id="1.10.472.20">
    <property type="entry name" value="Nitrile hydratase, beta subunit"/>
    <property type="match status" value="1"/>
</dbReference>
<dbReference type="RefSeq" id="WP_097176024.1">
    <property type="nucleotide sequence ID" value="NZ_OBML01000011.1"/>
</dbReference>
<dbReference type="SUPFAM" id="SSF50090">
    <property type="entry name" value="Electron transport accessory proteins"/>
    <property type="match status" value="1"/>
</dbReference>
<dbReference type="InterPro" id="IPR024690">
    <property type="entry name" value="CN_hydtase_beta_dom_C"/>
</dbReference>
<dbReference type="GO" id="GO:0046914">
    <property type="term" value="F:transition metal ion binding"/>
    <property type="evidence" value="ECO:0007669"/>
    <property type="project" value="InterPro"/>
</dbReference>
<evidence type="ECO:0000256" key="1">
    <source>
        <dbReference type="ARBA" id="ARBA00004042"/>
    </source>
</evidence>
<dbReference type="InterPro" id="IPR049054">
    <property type="entry name" value="CN_hydtase_beta-like_N"/>
</dbReference>
<dbReference type="NCBIfam" id="TIGR03888">
    <property type="entry name" value="nitrile_beta"/>
    <property type="match status" value="1"/>
</dbReference>
<dbReference type="OrthoDB" id="3478924at2"/>
<gene>
    <name evidence="8" type="ORF">SAMN05421512_111162</name>
</gene>
<name>A0A285THS6_9HYPH</name>
<reference evidence="8 9" key="1">
    <citation type="submission" date="2017-08" db="EMBL/GenBank/DDBJ databases">
        <authorList>
            <person name="de Groot N.N."/>
        </authorList>
    </citation>
    <scope>NUCLEOTIDE SEQUENCE [LARGE SCALE GENOMIC DNA]</scope>
    <source>
        <strain evidence="8 9">USBA 352</strain>
    </source>
</reference>
<evidence type="ECO:0000256" key="5">
    <source>
        <dbReference type="PIRNR" id="PIRNR001427"/>
    </source>
</evidence>
<evidence type="ECO:0000256" key="3">
    <source>
        <dbReference type="ARBA" id="ARBA00023239"/>
    </source>
</evidence>
<comment type="catalytic activity">
    <reaction evidence="4 5">
        <text>an aliphatic primary amide = an aliphatic nitrile + H2O</text>
        <dbReference type="Rhea" id="RHEA:12673"/>
        <dbReference type="ChEBI" id="CHEBI:15377"/>
        <dbReference type="ChEBI" id="CHEBI:65285"/>
        <dbReference type="ChEBI" id="CHEBI:80291"/>
        <dbReference type="EC" id="4.2.1.84"/>
    </reaction>
</comment>
<dbReference type="GO" id="GO:0018822">
    <property type="term" value="F:nitrile hydratase activity"/>
    <property type="evidence" value="ECO:0007669"/>
    <property type="project" value="UniProtKB-EC"/>
</dbReference>
<dbReference type="Pfam" id="PF02211">
    <property type="entry name" value="NHase_beta_C"/>
    <property type="match status" value="1"/>
</dbReference>
<dbReference type="InterPro" id="IPR042262">
    <property type="entry name" value="CN_hydtase_beta_C"/>
</dbReference>
<proteinExistence type="inferred from homology"/>
<feature type="domain" description="Nitrile hydratase beta subunit" evidence="6">
    <location>
        <begin position="121"/>
        <end position="217"/>
    </location>
</feature>